<evidence type="ECO:0008006" key="4">
    <source>
        <dbReference type="Google" id="ProtNLM"/>
    </source>
</evidence>
<proteinExistence type="predicted"/>
<feature type="transmembrane region" description="Helical" evidence="1">
    <location>
        <begin position="12"/>
        <end position="36"/>
    </location>
</feature>
<feature type="transmembrane region" description="Helical" evidence="1">
    <location>
        <begin position="56"/>
        <end position="76"/>
    </location>
</feature>
<keyword evidence="1" id="KW-1133">Transmembrane helix</keyword>
<accession>A0A5M3TF88</accession>
<evidence type="ECO:0000256" key="1">
    <source>
        <dbReference type="SAM" id="Phobius"/>
    </source>
</evidence>
<keyword evidence="3" id="KW-1185">Reference proteome</keyword>
<evidence type="ECO:0000313" key="2">
    <source>
        <dbReference type="EMBL" id="GCE96790.1"/>
    </source>
</evidence>
<name>A0A5M3TF88_LIMPL</name>
<dbReference type="Proteomes" id="UP000326169">
    <property type="component" value="Unassembled WGS sequence"/>
</dbReference>
<reference evidence="2 3" key="1">
    <citation type="journal article" date="2019" name="J Genomics">
        <title>The Draft Genome of a Hydrogen-producing Cyanobacterium, Arthrospira platensis NIES-46.</title>
        <authorList>
            <person name="Suzuki S."/>
            <person name="Yamaguchi H."/>
            <person name="Kawachi M."/>
        </authorList>
    </citation>
    <scope>NUCLEOTIDE SEQUENCE [LARGE SCALE GENOMIC DNA]</scope>
    <source>
        <strain evidence="2 3">NIES-46</strain>
    </source>
</reference>
<keyword evidence="1" id="KW-0812">Transmembrane</keyword>
<feature type="transmembrane region" description="Helical" evidence="1">
    <location>
        <begin position="83"/>
        <end position="103"/>
    </location>
</feature>
<sequence length="137" mass="15078">MNRLIYQLKSLPWRWLLQSAGVTVAIVAAVELLLTLGLTHSASLSQAIAFLYSPPLGIIMFIVSAIGIGALAVYLLELWDQQIILNSGTLWALLACLLLGLWIKSLLPIPGIVITLSRFSFLGVLVGVFWKGRPYFR</sequence>
<protein>
    <recommendedName>
        <fullName evidence="4">Peptide chain release factor 1</fullName>
    </recommendedName>
</protein>
<gene>
    <name evidence="2" type="ORF">NIES46_48630</name>
</gene>
<dbReference type="RefSeq" id="WP_006616451.1">
    <property type="nucleotide sequence ID" value="NZ_BIMW01000280.1"/>
</dbReference>
<evidence type="ECO:0000313" key="3">
    <source>
        <dbReference type="Proteomes" id="UP000326169"/>
    </source>
</evidence>
<feature type="transmembrane region" description="Helical" evidence="1">
    <location>
        <begin position="109"/>
        <end position="130"/>
    </location>
</feature>
<organism evidence="2 3">
    <name type="scientific">Limnospira platensis NIES-46</name>
    <dbReference type="NCBI Taxonomy" id="1236695"/>
    <lineage>
        <taxon>Bacteria</taxon>
        <taxon>Bacillati</taxon>
        <taxon>Cyanobacteriota</taxon>
        <taxon>Cyanophyceae</taxon>
        <taxon>Oscillatoriophycideae</taxon>
        <taxon>Oscillatoriales</taxon>
        <taxon>Sirenicapillariaceae</taxon>
        <taxon>Limnospira</taxon>
    </lineage>
</organism>
<dbReference type="GeneID" id="301685567"/>
<dbReference type="EMBL" id="BIMW01000280">
    <property type="protein sequence ID" value="GCE96790.1"/>
    <property type="molecule type" value="Genomic_DNA"/>
</dbReference>
<comment type="caution">
    <text evidence="2">The sequence shown here is derived from an EMBL/GenBank/DDBJ whole genome shotgun (WGS) entry which is preliminary data.</text>
</comment>
<keyword evidence="1" id="KW-0472">Membrane</keyword>